<accession>A0A834MBL3</accession>
<organism evidence="2 3">
    <name type="scientific">Rhynchophorus ferrugineus</name>
    <name type="common">Red palm weevil</name>
    <name type="synonym">Curculio ferrugineus</name>
    <dbReference type="NCBI Taxonomy" id="354439"/>
    <lineage>
        <taxon>Eukaryota</taxon>
        <taxon>Metazoa</taxon>
        <taxon>Ecdysozoa</taxon>
        <taxon>Arthropoda</taxon>
        <taxon>Hexapoda</taxon>
        <taxon>Insecta</taxon>
        <taxon>Pterygota</taxon>
        <taxon>Neoptera</taxon>
        <taxon>Endopterygota</taxon>
        <taxon>Coleoptera</taxon>
        <taxon>Polyphaga</taxon>
        <taxon>Cucujiformia</taxon>
        <taxon>Curculionidae</taxon>
        <taxon>Dryophthorinae</taxon>
        <taxon>Rhynchophorus</taxon>
    </lineage>
</organism>
<dbReference type="AlphaFoldDB" id="A0A834MBL3"/>
<dbReference type="PROSITE" id="PS01286">
    <property type="entry name" value="FA58C_2"/>
    <property type="match status" value="1"/>
</dbReference>
<dbReference type="Proteomes" id="UP000625711">
    <property type="component" value="Unassembled WGS sequence"/>
</dbReference>
<dbReference type="Gene3D" id="2.60.120.260">
    <property type="entry name" value="Galactose-binding domain-like"/>
    <property type="match status" value="1"/>
</dbReference>
<reference evidence="2" key="1">
    <citation type="submission" date="2020-08" db="EMBL/GenBank/DDBJ databases">
        <title>Genome sequencing and assembly of the red palm weevil Rhynchophorus ferrugineus.</title>
        <authorList>
            <person name="Dias G.B."/>
            <person name="Bergman C.M."/>
            <person name="Manee M."/>
        </authorList>
    </citation>
    <scope>NUCLEOTIDE SEQUENCE</scope>
    <source>
        <strain evidence="2">AA-2017</strain>
        <tissue evidence="2">Whole larva</tissue>
    </source>
</reference>
<dbReference type="OrthoDB" id="6775399at2759"/>
<dbReference type="EMBL" id="JAACXV010009387">
    <property type="protein sequence ID" value="KAF7275701.1"/>
    <property type="molecule type" value="Genomic_DNA"/>
</dbReference>
<evidence type="ECO:0000313" key="3">
    <source>
        <dbReference type="Proteomes" id="UP000625711"/>
    </source>
</evidence>
<proteinExistence type="predicted"/>
<dbReference type="InterPro" id="IPR000421">
    <property type="entry name" value="FA58C"/>
</dbReference>
<evidence type="ECO:0000259" key="1">
    <source>
        <dbReference type="PROSITE" id="PS50022"/>
    </source>
</evidence>
<protein>
    <recommendedName>
        <fullName evidence="1">F5/8 type C domain-containing protein</fullName>
    </recommendedName>
</protein>
<evidence type="ECO:0000313" key="2">
    <source>
        <dbReference type="EMBL" id="KAF7275701.1"/>
    </source>
</evidence>
<keyword evidence="3" id="KW-1185">Reference proteome</keyword>
<sequence>MLSGNTDTFTIVEQNLDPPVIAGQIRLLPYSDHVRTVCMRVELMGCPWKGKKENGPA</sequence>
<name>A0A834MBL3_RHYFE</name>
<gene>
    <name evidence="2" type="ORF">GWI33_011355</name>
</gene>
<dbReference type="PROSITE" id="PS50022">
    <property type="entry name" value="FA58C_3"/>
    <property type="match status" value="1"/>
</dbReference>
<dbReference type="InterPro" id="IPR008979">
    <property type="entry name" value="Galactose-bd-like_sf"/>
</dbReference>
<comment type="caution">
    <text evidence="2">The sequence shown here is derived from an EMBL/GenBank/DDBJ whole genome shotgun (WGS) entry which is preliminary data.</text>
</comment>
<dbReference type="SUPFAM" id="SSF49785">
    <property type="entry name" value="Galactose-binding domain-like"/>
    <property type="match status" value="1"/>
</dbReference>
<feature type="domain" description="F5/8 type C" evidence="1">
    <location>
        <begin position="1"/>
        <end position="46"/>
    </location>
</feature>